<dbReference type="InParanoid" id="B0CW72"/>
<feature type="region of interest" description="Disordered" evidence="1">
    <location>
        <begin position="1"/>
        <end position="26"/>
    </location>
</feature>
<dbReference type="Proteomes" id="UP000001194">
    <property type="component" value="Unassembled WGS sequence"/>
</dbReference>
<evidence type="ECO:0000256" key="1">
    <source>
        <dbReference type="SAM" id="MobiDB-lite"/>
    </source>
</evidence>
<dbReference type="GeneID" id="6071527"/>
<proteinExistence type="predicted"/>
<name>B0CW72_LACBS</name>
<dbReference type="HOGENOM" id="CLU_117752_0_0_1"/>
<accession>B0CW72</accession>
<evidence type="ECO:0000313" key="2">
    <source>
        <dbReference type="EMBL" id="EDR13018.1"/>
    </source>
</evidence>
<gene>
    <name evidence="2" type="ORF">LACBIDRAFT_308403</name>
</gene>
<reference evidence="2 3" key="1">
    <citation type="journal article" date="2008" name="Nature">
        <title>The genome of Laccaria bicolor provides insights into mycorrhizal symbiosis.</title>
        <authorList>
            <person name="Martin F."/>
            <person name="Aerts A."/>
            <person name="Ahren D."/>
            <person name="Brun A."/>
            <person name="Danchin E.G.J."/>
            <person name="Duchaussoy F."/>
            <person name="Gibon J."/>
            <person name="Kohler A."/>
            <person name="Lindquist E."/>
            <person name="Pereda V."/>
            <person name="Salamov A."/>
            <person name="Shapiro H.J."/>
            <person name="Wuyts J."/>
            <person name="Blaudez D."/>
            <person name="Buee M."/>
            <person name="Brokstein P."/>
            <person name="Canbaeck B."/>
            <person name="Cohen D."/>
            <person name="Courty P.E."/>
            <person name="Coutinho P.M."/>
            <person name="Delaruelle C."/>
            <person name="Detter J.C."/>
            <person name="Deveau A."/>
            <person name="DiFazio S."/>
            <person name="Duplessis S."/>
            <person name="Fraissinet-Tachet L."/>
            <person name="Lucic E."/>
            <person name="Frey-Klett P."/>
            <person name="Fourrey C."/>
            <person name="Feussner I."/>
            <person name="Gay G."/>
            <person name="Grimwood J."/>
            <person name="Hoegger P.J."/>
            <person name="Jain P."/>
            <person name="Kilaru S."/>
            <person name="Labbe J."/>
            <person name="Lin Y.C."/>
            <person name="Legue V."/>
            <person name="Le Tacon F."/>
            <person name="Marmeisse R."/>
            <person name="Melayah D."/>
            <person name="Montanini B."/>
            <person name="Muratet M."/>
            <person name="Nehls U."/>
            <person name="Niculita-Hirzel H."/>
            <person name="Oudot-Le Secq M.P."/>
            <person name="Peter M."/>
            <person name="Quesneville H."/>
            <person name="Rajashekar B."/>
            <person name="Reich M."/>
            <person name="Rouhier N."/>
            <person name="Schmutz J."/>
            <person name="Yin T."/>
            <person name="Chalot M."/>
            <person name="Henrissat B."/>
            <person name="Kuees U."/>
            <person name="Lucas S."/>
            <person name="Van de Peer Y."/>
            <person name="Podila G.K."/>
            <person name="Polle A."/>
            <person name="Pukkila P.J."/>
            <person name="Richardson P.M."/>
            <person name="Rouze P."/>
            <person name="Sanders I.R."/>
            <person name="Stajich J.E."/>
            <person name="Tunlid A."/>
            <person name="Tuskan G."/>
            <person name="Grigoriev I.V."/>
        </authorList>
    </citation>
    <scope>NUCLEOTIDE SEQUENCE [LARGE SCALE GENOMIC DNA]</scope>
    <source>
        <strain evidence="3">S238N-H82 / ATCC MYA-4686</strain>
    </source>
</reference>
<sequence length="130" mass="15104">MLNQPNENLAWNPEVPRNVQPHDEEAPEVENKNYFSPKHSYCVETICAPCGVFIAWVKFAKAESPTNILKFMEDTFPDESTRPDYICIDKACLVLRTSIQNGSWDEWCKTSRLMVDAYHYINHRTTDMIC</sequence>
<dbReference type="OrthoDB" id="2527272at2759"/>
<dbReference type="AlphaFoldDB" id="B0CW72"/>
<organism evidence="3">
    <name type="scientific">Laccaria bicolor (strain S238N-H82 / ATCC MYA-4686)</name>
    <name type="common">Bicoloured deceiver</name>
    <name type="synonym">Laccaria laccata var. bicolor</name>
    <dbReference type="NCBI Taxonomy" id="486041"/>
    <lineage>
        <taxon>Eukaryota</taxon>
        <taxon>Fungi</taxon>
        <taxon>Dikarya</taxon>
        <taxon>Basidiomycota</taxon>
        <taxon>Agaricomycotina</taxon>
        <taxon>Agaricomycetes</taxon>
        <taxon>Agaricomycetidae</taxon>
        <taxon>Agaricales</taxon>
        <taxon>Agaricineae</taxon>
        <taxon>Hydnangiaceae</taxon>
        <taxon>Laccaria</taxon>
    </lineage>
</organism>
<keyword evidence="3" id="KW-1185">Reference proteome</keyword>
<dbReference type="KEGG" id="lbc:LACBIDRAFT_308403"/>
<protein>
    <submittedName>
        <fullName evidence="2">Predicted protein</fullName>
    </submittedName>
</protein>
<dbReference type="EMBL" id="DS547093">
    <property type="protein sequence ID" value="EDR13018.1"/>
    <property type="molecule type" value="Genomic_DNA"/>
</dbReference>
<evidence type="ECO:0000313" key="3">
    <source>
        <dbReference type="Proteomes" id="UP000001194"/>
    </source>
</evidence>
<dbReference type="RefSeq" id="XP_001875516.1">
    <property type="nucleotide sequence ID" value="XM_001875481.1"/>
</dbReference>